<comment type="cofactor">
    <cofactor evidence="5">
        <name>[2Fe-2S] cluster</name>
        <dbReference type="ChEBI" id="CHEBI:190135"/>
    </cofactor>
</comment>
<keyword evidence="1" id="KW-0001">2Fe-2S</keyword>
<keyword evidence="3" id="KW-0408">Iron</keyword>
<dbReference type="InterPro" id="IPR018967">
    <property type="entry name" value="FeS-contain_CDGSH-typ"/>
</dbReference>
<dbReference type="GO" id="GO:0051537">
    <property type="term" value="F:2 iron, 2 sulfur cluster binding"/>
    <property type="evidence" value="ECO:0007669"/>
    <property type="project" value="UniProtKB-KW"/>
</dbReference>
<protein>
    <recommendedName>
        <fullName evidence="8">Iron-binding zinc finger CDGSH type domain-containing protein</fullName>
    </recommendedName>
</protein>
<keyword evidence="7" id="KW-0812">Transmembrane</keyword>
<dbReference type="InParanoid" id="A0A162ZZ02"/>
<name>A0A162ZZ02_PHYB8</name>
<keyword evidence="7" id="KW-0472">Membrane</keyword>
<dbReference type="AlphaFoldDB" id="A0A162ZZ02"/>
<dbReference type="Pfam" id="PF09360">
    <property type="entry name" value="zf-CDGSH"/>
    <property type="match status" value="1"/>
</dbReference>
<feature type="transmembrane region" description="Helical" evidence="7">
    <location>
        <begin position="130"/>
        <end position="151"/>
    </location>
</feature>
<gene>
    <name evidence="9" type="ORF">PHYBLDRAFT_80600</name>
</gene>
<keyword evidence="10" id="KW-1185">Reference proteome</keyword>
<organism evidence="9 10">
    <name type="scientific">Phycomyces blakesleeanus (strain ATCC 8743b / DSM 1359 / FGSC 10004 / NBRC 33097 / NRRL 1555)</name>
    <dbReference type="NCBI Taxonomy" id="763407"/>
    <lineage>
        <taxon>Eukaryota</taxon>
        <taxon>Fungi</taxon>
        <taxon>Fungi incertae sedis</taxon>
        <taxon>Mucoromycota</taxon>
        <taxon>Mucoromycotina</taxon>
        <taxon>Mucoromycetes</taxon>
        <taxon>Mucorales</taxon>
        <taxon>Phycomycetaceae</taxon>
        <taxon>Phycomyces</taxon>
    </lineage>
</organism>
<dbReference type="InterPro" id="IPR042216">
    <property type="entry name" value="MitoNEET_CISD"/>
</dbReference>
<accession>A0A162ZZ02</accession>
<keyword evidence="2" id="KW-0479">Metal-binding</keyword>
<feature type="domain" description="Iron-binding zinc finger CDGSH type" evidence="8">
    <location>
        <begin position="53"/>
        <end position="89"/>
    </location>
</feature>
<evidence type="ECO:0000256" key="6">
    <source>
        <dbReference type="SAM" id="Coils"/>
    </source>
</evidence>
<sequence length="157" mass="17505">MSTSEETPKPTFVQPKPYKVDLEAGKAYYWCACGESKTQPFCDGSHKGTGIKPKKIVVEESKTYFLCGCKYTHNELGFCDGVHRKEEGIRKYNEFLLKANSSLKQENEAALNEQSELKNKLKAAERKQKIANIVAVLSTALIAVGIAAKFAHTYSKH</sequence>
<evidence type="ECO:0000256" key="2">
    <source>
        <dbReference type="ARBA" id="ARBA00022723"/>
    </source>
</evidence>
<proteinExistence type="predicted"/>
<evidence type="ECO:0000313" key="10">
    <source>
        <dbReference type="Proteomes" id="UP000077315"/>
    </source>
</evidence>
<dbReference type="GO" id="GO:0046872">
    <property type="term" value="F:metal ion binding"/>
    <property type="evidence" value="ECO:0007669"/>
    <property type="project" value="UniProtKB-KW"/>
</dbReference>
<dbReference type="RefSeq" id="XP_018287991.1">
    <property type="nucleotide sequence ID" value="XM_018443597.1"/>
</dbReference>
<keyword evidence="6" id="KW-0175">Coiled coil</keyword>
<evidence type="ECO:0000259" key="8">
    <source>
        <dbReference type="SMART" id="SM00704"/>
    </source>
</evidence>
<feature type="domain" description="Iron-binding zinc finger CDGSH type" evidence="8">
    <location>
        <begin position="17"/>
        <end position="52"/>
    </location>
</feature>
<dbReference type="Gene3D" id="3.40.5.90">
    <property type="entry name" value="CDGSH iron-sulfur domain, mitoNEET-type"/>
    <property type="match status" value="2"/>
</dbReference>
<dbReference type="Proteomes" id="UP000077315">
    <property type="component" value="Unassembled WGS sequence"/>
</dbReference>
<evidence type="ECO:0000256" key="4">
    <source>
        <dbReference type="ARBA" id="ARBA00023014"/>
    </source>
</evidence>
<evidence type="ECO:0000256" key="1">
    <source>
        <dbReference type="ARBA" id="ARBA00022714"/>
    </source>
</evidence>
<dbReference type="EMBL" id="KV440990">
    <property type="protein sequence ID" value="OAD69951.1"/>
    <property type="molecule type" value="Genomic_DNA"/>
</dbReference>
<keyword evidence="7" id="KW-1133">Transmembrane helix</keyword>
<dbReference type="VEuPathDB" id="FungiDB:PHYBLDRAFT_80600"/>
<evidence type="ECO:0000256" key="3">
    <source>
        <dbReference type="ARBA" id="ARBA00023004"/>
    </source>
</evidence>
<dbReference type="InterPro" id="IPR052950">
    <property type="entry name" value="CISD"/>
</dbReference>
<dbReference type="OrthoDB" id="15717at2759"/>
<reference evidence="10" key="1">
    <citation type="submission" date="2015-06" db="EMBL/GenBank/DDBJ databases">
        <title>Expansion of signal transduction pathways in fungi by whole-genome duplication.</title>
        <authorList>
            <consortium name="DOE Joint Genome Institute"/>
            <person name="Corrochano L.M."/>
            <person name="Kuo A."/>
            <person name="Marcet-Houben M."/>
            <person name="Polaino S."/>
            <person name="Salamov A."/>
            <person name="Villalobos J.M."/>
            <person name="Alvarez M.I."/>
            <person name="Avalos J."/>
            <person name="Benito E.P."/>
            <person name="Benoit I."/>
            <person name="Burger G."/>
            <person name="Camino L.P."/>
            <person name="Canovas D."/>
            <person name="Cerda-Olmedo E."/>
            <person name="Cheng J.-F."/>
            <person name="Dominguez A."/>
            <person name="Elias M."/>
            <person name="Eslava A.P."/>
            <person name="Glaser F."/>
            <person name="Grimwood J."/>
            <person name="Gutierrez G."/>
            <person name="Heitman J."/>
            <person name="Henrissat B."/>
            <person name="Iturriaga E.A."/>
            <person name="Lang B.F."/>
            <person name="Lavin J.L."/>
            <person name="Lee S."/>
            <person name="Li W."/>
            <person name="Lindquist E."/>
            <person name="Lopez-Garcia S."/>
            <person name="Luque E.M."/>
            <person name="Marcos A.T."/>
            <person name="Martin J."/>
            <person name="McCluskey K."/>
            <person name="Medina H.R."/>
            <person name="Miralles-Duran A."/>
            <person name="Miyazaki A."/>
            <person name="Munoz-Torres E."/>
            <person name="Oguiza J.A."/>
            <person name="Ohm R."/>
            <person name="Olmedo M."/>
            <person name="Orejas M."/>
            <person name="Ortiz-Castellanos L."/>
            <person name="Pisabarro A.G."/>
            <person name="Rodriguez-Romero J."/>
            <person name="Ruiz-Herrera J."/>
            <person name="Ruiz-Vazquez R."/>
            <person name="Sanz C."/>
            <person name="Schackwitz W."/>
            <person name="Schmutz J."/>
            <person name="Shahriari M."/>
            <person name="Shelest E."/>
            <person name="Silva-Franco F."/>
            <person name="Soanes D."/>
            <person name="Syed K."/>
            <person name="Tagua V.G."/>
            <person name="Talbot N.J."/>
            <person name="Thon M."/>
            <person name="De vries R.P."/>
            <person name="Wiebenga A."/>
            <person name="Yadav J.S."/>
            <person name="Braun E.L."/>
            <person name="Baker S."/>
            <person name="Garre V."/>
            <person name="Horwitz B."/>
            <person name="Torres-Martinez S."/>
            <person name="Idnurm A."/>
            <person name="Herrera-Estrella A."/>
            <person name="Gabaldon T."/>
            <person name="Grigoriev I.V."/>
        </authorList>
    </citation>
    <scope>NUCLEOTIDE SEQUENCE [LARGE SCALE GENOMIC DNA]</scope>
    <source>
        <strain evidence="10">NRRL 1555(-)</strain>
    </source>
</reference>
<dbReference type="PANTHER" id="PTHR46491:SF3">
    <property type="entry name" value="CDGSH IRON-SULFUR DOMAIN-CONTAINING PROTEIN 3, MITOCHONDRIAL"/>
    <property type="match status" value="1"/>
</dbReference>
<evidence type="ECO:0000256" key="7">
    <source>
        <dbReference type="SAM" id="Phobius"/>
    </source>
</evidence>
<dbReference type="GO" id="GO:0005739">
    <property type="term" value="C:mitochondrion"/>
    <property type="evidence" value="ECO:0007669"/>
    <property type="project" value="TreeGrafter"/>
</dbReference>
<dbReference type="GeneID" id="29004502"/>
<keyword evidence="4" id="KW-0411">Iron-sulfur</keyword>
<feature type="coiled-coil region" evidence="6">
    <location>
        <begin position="93"/>
        <end position="127"/>
    </location>
</feature>
<dbReference type="PANTHER" id="PTHR46491">
    <property type="entry name" value="CDGSH IRON SULFUR DOMAIN PROTEIN HOMOLOG"/>
    <property type="match status" value="1"/>
</dbReference>
<evidence type="ECO:0000256" key="5">
    <source>
        <dbReference type="ARBA" id="ARBA00034078"/>
    </source>
</evidence>
<dbReference type="STRING" id="763407.A0A162ZZ02"/>
<dbReference type="SMART" id="SM00704">
    <property type="entry name" value="ZnF_CDGSH"/>
    <property type="match status" value="2"/>
</dbReference>
<evidence type="ECO:0000313" key="9">
    <source>
        <dbReference type="EMBL" id="OAD69951.1"/>
    </source>
</evidence>